<name>A0ABW6BE11_9SPHI</name>
<protein>
    <submittedName>
        <fullName evidence="2">Glycosyltransferase family 2 protein</fullName>
        <ecNumber evidence="2">2.4.-.-</ecNumber>
    </submittedName>
</protein>
<dbReference type="GO" id="GO:0016757">
    <property type="term" value="F:glycosyltransferase activity"/>
    <property type="evidence" value="ECO:0007669"/>
    <property type="project" value="UniProtKB-KW"/>
</dbReference>
<reference evidence="3" key="1">
    <citation type="journal article" date="2019" name="Int. J. Syst. Evol. Microbiol.">
        <title>The Global Catalogue of Microorganisms (GCM) 10K type strain sequencing project: providing services to taxonomists for standard genome sequencing and annotation.</title>
        <authorList>
            <consortium name="The Broad Institute Genomics Platform"/>
            <consortium name="The Broad Institute Genome Sequencing Center for Infectious Disease"/>
            <person name="Wu L."/>
            <person name="Ma J."/>
        </authorList>
    </citation>
    <scope>NUCLEOTIDE SEQUENCE [LARGE SCALE GENOMIC DNA]</scope>
    <source>
        <strain evidence="3">KCTC 22814</strain>
    </source>
</reference>
<accession>A0ABW6BE11</accession>
<evidence type="ECO:0000313" key="2">
    <source>
        <dbReference type="EMBL" id="MFD2966739.1"/>
    </source>
</evidence>
<dbReference type="PANTHER" id="PTHR22916">
    <property type="entry name" value="GLYCOSYLTRANSFERASE"/>
    <property type="match status" value="1"/>
</dbReference>
<gene>
    <name evidence="2" type="ORF">ACFS7Y_05050</name>
</gene>
<dbReference type="Gene3D" id="3.90.550.10">
    <property type="entry name" value="Spore Coat Polysaccharide Biosynthesis Protein SpsA, Chain A"/>
    <property type="match status" value="1"/>
</dbReference>
<evidence type="ECO:0000313" key="3">
    <source>
        <dbReference type="Proteomes" id="UP001597525"/>
    </source>
</evidence>
<keyword evidence="3" id="KW-1185">Reference proteome</keyword>
<proteinExistence type="predicted"/>
<dbReference type="InterPro" id="IPR029044">
    <property type="entry name" value="Nucleotide-diphossugar_trans"/>
</dbReference>
<dbReference type="InterPro" id="IPR001173">
    <property type="entry name" value="Glyco_trans_2-like"/>
</dbReference>
<sequence length="295" mass="34242">MMYSIIIPHKNSAVLVHRLLQSIPKRSDLEVIVIDDTSDSSEIQKLEEIRNDYYFDFYHNRGKKGAGASRNVGLSHARGKYVIFADSDDFFCKDFGNELDIVSQKDVDLIFYNVHSADSETYEESHRHFFFNDLVRSYLADGKKDILYKYSVPWGKIYRRGFLETYNIKFAEVIAGNDMWFSCCCGVFVNSFEVSQTVLYTVTVREGSIVNTIRPEYFLSRFDETIRVNNMLRANKLAPYQYSVLYFLANAKKFGATGYVVKQILKNRSNVLIGLEKVLSYKKVLVDRENRRKSN</sequence>
<dbReference type="EC" id="2.4.-.-" evidence="2"/>
<dbReference type="RefSeq" id="WP_320182440.1">
    <property type="nucleotide sequence ID" value="NZ_CP138332.1"/>
</dbReference>
<keyword evidence="2" id="KW-0328">Glycosyltransferase</keyword>
<dbReference type="Pfam" id="PF00535">
    <property type="entry name" value="Glycos_transf_2"/>
    <property type="match status" value="1"/>
</dbReference>
<dbReference type="PANTHER" id="PTHR22916:SF3">
    <property type="entry name" value="UDP-GLCNAC:BETAGAL BETA-1,3-N-ACETYLGLUCOSAMINYLTRANSFERASE-LIKE PROTEIN 1"/>
    <property type="match status" value="1"/>
</dbReference>
<organism evidence="2 3">
    <name type="scientific">Sphingobacterium bambusae</name>
    <dbReference type="NCBI Taxonomy" id="662858"/>
    <lineage>
        <taxon>Bacteria</taxon>
        <taxon>Pseudomonadati</taxon>
        <taxon>Bacteroidota</taxon>
        <taxon>Sphingobacteriia</taxon>
        <taxon>Sphingobacteriales</taxon>
        <taxon>Sphingobacteriaceae</taxon>
        <taxon>Sphingobacterium</taxon>
    </lineage>
</organism>
<dbReference type="CDD" id="cd00761">
    <property type="entry name" value="Glyco_tranf_GTA_type"/>
    <property type="match status" value="1"/>
</dbReference>
<dbReference type="Proteomes" id="UP001597525">
    <property type="component" value="Unassembled WGS sequence"/>
</dbReference>
<feature type="domain" description="Glycosyltransferase 2-like" evidence="1">
    <location>
        <begin position="4"/>
        <end position="165"/>
    </location>
</feature>
<keyword evidence="2" id="KW-0808">Transferase</keyword>
<comment type="caution">
    <text evidence="2">The sequence shown here is derived from an EMBL/GenBank/DDBJ whole genome shotgun (WGS) entry which is preliminary data.</text>
</comment>
<dbReference type="EMBL" id="JBHUPB010000004">
    <property type="protein sequence ID" value="MFD2966739.1"/>
    <property type="molecule type" value="Genomic_DNA"/>
</dbReference>
<dbReference type="SUPFAM" id="SSF53448">
    <property type="entry name" value="Nucleotide-diphospho-sugar transferases"/>
    <property type="match status" value="1"/>
</dbReference>
<evidence type="ECO:0000259" key="1">
    <source>
        <dbReference type="Pfam" id="PF00535"/>
    </source>
</evidence>